<dbReference type="EMBL" id="JBHEZY010000001">
    <property type="protein sequence ID" value="MFC1429609.1"/>
    <property type="molecule type" value="Genomic_DNA"/>
</dbReference>
<dbReference type="RefSeq" id="WP_380548321.1">
    <property type="nucleotide sequence ID" value="NZ_JBHEZY010000001.1"/>
</dbReference>
<protein>
    <submittedName>
        <fullName evidence="1">Uncharacterized protein</fullName>
    </submittedName>
</protein>
<evidence type="ECO:0000313" key="2">
    <source>
        <dbReference type="Proteomes" id="UP001592530"/>
    </source>
</evidence>
<gene>
    <name evidence="1" type="ORF">ACEZDB_02935</name>
</gene>
<comment type="caution">
    <text evidence="1">The sequence shown here is derived from an EMBL/GenBank/DDBJ whole genome shotgun (WGS) entry which is preliminary data.</text>
</comment>
<name>A0ABV6WUF9_9ACTN</name>
<proteinExistence type="predicted"/>
<evidence type="ECO:0000313" key="1">
    <source>
        <dbReference type="EMBL" id="MFC1429609.1"/>
    </source>
</evidence>
<reference evidence="1 2" key="1">
    <citation type="submission" date="2024-09" db="EMBL/GenBank/DDBJ databases">
        <authorList>
            <person name="Lee S.D."/>
        </authorList>
    </citation>
    <scope>NUCLEOTIDE SEQUENCE [LARGE SCALE GENOMIC DNA]</scope>
    <source>
        <strain evidence="1 2">N1-3</strain>
    </source>
</reference>
<sequence length="123" mass="13046">MAPEPVPPRILTQAERDVLALLLSADFEGAQELRSQLDHTQVVAVWAAGSPSVDLAVPGGIGKAQVADGEIPVGAEVHDPQGNYLGEITVWVTNGLLSAIEYSWVTDEPPTRLPDTAALRLVQ</sequence>
<accession>A0ABV6WUF9</accession>
<organism evidence="1 2">
    <name type="scientific">Streptacidiphilus alkalitolerans</name>
    <dbReference type="NCBI Taxonomy" id="3342712"/>
    <lineage>
        <taxon>Bacteria</taxon>
        <taxon>Bacillati</taxon>
        <taxon>Actinomycetota</taxon>
        <taxon>Actinomycetes</taxon>
        <taxon>Kitasatosporales</taxon>
        <taxon>Streptomycetaceae</taxon>
        <taxon>Streptacidiphilus</taxon>
    </lineage>
</organism>
<dbReference type="Proteomes" id="UP001592530">
    <property type="component" value="Unassembled WGS sequence"/>
</dbReference>